<feature type="compositionally biased region" description="Pro residues" evidence="1">
    <location>
        <begin position="1"/>
        <end position="12"/>
    </location>
</feature>
<dbReference type="RefSeq" id="WP_186615646.1">
    <property type="nucleotide sequence ID" value="NZ_CP077089.1"/>
</dbReference>
<proteinExistence type="predicted"/>
<evidence type="ECO:0000313" key="2">
    <source>
        <dbReference type="EMBL" id="QXI03681.1"/>
    </source>
</evidence>
<feature type="region of interest" description="Disordered" evidence="1">
    <location>
        <begin position="1"/>
        <end position="29"/>
    </location>
</feature>
<evidence type="ECO:0000256" key="1">
    <source>
        <dbReference type="SAM" id="MobiDB-lite"/>
    </source>
</evidence>
<organism evidence="2 3">
    <name type="scientific">Pseudomonas tensinigenes</name>
    <dbReference type="NCBI Taxonomy" id="2745511"/>
    <lineage>
        <taxon>Bacteria</taxon>
        <taxon>Pseudomonadati</taxon>
        <taxon>Pseudomonadota</taxon>
        <taxon>Gammaproteobacteria</taxon>
        <taxon>Pseudomonadales</taxon>
        <taxon>Pseudomonadaceae</taxon>
        <taxon>Pseudomonas</taxon>
    </lineage>
</organism>
<reference evidence="2 3" key="2">
    <citation type="journal article" date="2021" name="Microorganisms">
        <title>The Ever-Expanding Pseudomonas Genus: Description of 43 New Species and Partition of the Pseudomonas putida Group.</title>
        <authorList>
            <person name="Girard L."/>
            <person name="Lood C."/>
            <person name="Hofte M."/>
            <person name="Vandamme P."/>
            <person name="Rokni-Zadeh H."/>
            <person name="van Noort V."/>
            <person name="Lavigne R."/>
            <person name="De Mot R."/>
        </authorList>
    </citation>
    <scope>NUCLEOTIDE SEQUENCE [LARGE SCALE GENOMIC DNA]</scope>
    <source>
        <strain evidence="2 3">ZA 5.3</strain>
    </source>
</reference>
<gene>
    <name evidence="2" type="ORF">HU718_016725</name>
</gene>
<dbReference type="EMBL" id="CP077089">
    <property type="protein sequence ID" value="QXI03681.1"/>
    <property type="molecule type" value="Genomic_DNA"/>
</dbReference>
<name>A0ABX8PR53_9PSED</name>
<protein>
    <submittedName>
        <fullName evidence="2">Uncharacterized protein</fullName>
    </submittedName>
</protein>
<accession>A0ABX8PR53</accession>
<dbReference type="Proteomes" id="UP000646386">
    <property type="component" value="Chromosome"/>
</dbReference>
<feature type="compositionally biased region" description="Low complexity" evidence="1">
    <location>
        <begin position="13"/>
        <end position="29"/>
    </location>
</feature>
<reference evidence="2 3" key="1">
    <citation type="journal article" date="2020" name="Microorganisms">
        <title>Reliable Identification of Environmental Pseudomonas Isolates Using the rpoD Gene.</title>
        <authorList>
            <consortium name="The Broad Institute Genome Sequencing Platform"/>
            <person name="Girard L."/>
            <person name="Lood C."/>
            <person name="Rokni-Zadeh H."/>
            <person name="van Noort V."/>
            <person name="Lavigne R."/>
            <person name="De Mot R."/>
        </authorList>
    </citation>
    <scope>NUCLEOTIDE SEQUENCE [LARGE SCALE GENOMIC DNA]</scope>
    <source>
        <strain evidence="2 3">ZA 5.3</strain>
    </source>
</reference>
<sequence length="129" mass="14481">MPPIPPPPPLPPSSEARSDSSSLMSGLSGLLALTPNPDVKNQWFNGQEVKLDGWNFISCRFDNCRLYLSSTEFSLENCFLDDRTVVTYSADLIGVVRLFNLHNDWIKRQHPYFAPTYNSDGTITVSKKS</sequence>
<keyword evidence="3" id="KW-1185">Reference proteome</keyword>
<evidence type="ECO:0000313" key="3">
    <source>
        <dbReference type="Proteomes" id="UP000646386"/>
    </source>
</evidence>